<dbReference type="PANTHER" id="PTHR43415">
    <property type="entry name" value="SPERMIDINE N(1)-ACETYLTRANSFERASE"/>
    <property type="match status" value="1"/>
</dbReference>
<organism evidence="2 3">
    <name type="scientific">Mucilaginibacter lappiensis</name>
    <dbReference type="NCBI Taxonomy" id="354630"/>
    <lineage>
        <taxon>Bacteria</taxon>
        <taxon>Pseudomonadati</taxon>
        <taxon>Bacteroidota</taxon>
        <taxon>Sphingobacteriia</taxon>
        <taxon>Sphingobacteriales</taxon>
        <taxon>Sphingobacteriaceae</taxon>
        <taxon>Mucilaginibacter</taxon>
    </lineage>
</organism>
<proteinExistence type="predicted"/>
<dbReference type="CDD" id="cd04301">
    <property type="entry name" value="NAT_SF"/>
    <property type="match status" value="1"/>
</dbReference>
<dbReference type="RefSeq" id="WP_183589642.1">
    <property type="nucleotide sequence ID" value="NZ_JACHCA010000019.1"/>
</dbReference>
<dbReference type="Pfam" id="PF00583">
    <property type="entry name" value="Acetyltransf_1"/>
    <property type="match status" value="1"/>
</dbReference>
<evidence type="ECO:0000259" key="1">
    <source>
        <dbReference type="PROSITE" id="PS51186"/>
    </source>
</evidence>
<dbReference type="PANTHER" id="PTHR43415:SF3">
    <property type="entry name" value="GNAT-FAMILY ACETYLTRANSFERASE"/>
    <property type="match status" value="1"/>
</dbReference>
<dbReference type="GO" id="GO:0016747">
    <property type="term" value="F:acyltransferase activity, transferring groups other than amino-acyl groups"/>
    <property type="evidence" value="ECO:0007669"/>
    <property type="project" value="InterPro"/>
</dbReference>
<dbReference type="InterPro" id="IPR016181">
    <property type="entry name" value="Acyl_CoA_acyltransferase"/>
</dbReference>
<evidence type="ECO:0000313" key="3">
    <source>
        <dbReference type="Proteomes" id="UP000548326"/>
    </source>
</evidence>
<evidence type="ECO:0000313" key="2">
    <source>
        <dbReference type="EMBL" id="MBB6131020.1"/>
    </source>
</evidence>
<sequence>MINHLTKNGISYYIRQADENDAEQIIQYSKNIFASTNQLLTTPEEYNISVADEKVWINNIRKSKNSELLIAILDNQVIGCLFFIGQQKAKNAHVGELGINVHPGYQATGIGRALMETLIRWVNKHNAIEKIVLEVFATNLNAIKLYYSLGFKEEGRFVKAVKQKNGEYVDVIQMYLFAAKD</sequence>
<protein>
    <submittedName>
        <fullName evidence="2">RimJ/RimL family protein N-acetyltransferase</fullName>
    </submittedName>
</protein>
<reference evidence="2 3" key="1">
    <citation type="submission" date="2020-08" db="EMBL/GenBank/DDBJ databases">
        <title>Genomic Encyclopedia of Type Strains, Phase IV (KMG-V): Genome sequencing to study the core and pangenomes of soil and plant-associated prokaryotes.</title>
        <authorList>
            <person name="Whitman W."/>
        </authorList>
    </citation>
    <scope>NUCLEOTIDE SEQUENCE [LARGE SCALE GENOMIC DNA]</scope>
    <source>
        <strain evidence="2 3">MP601</strain>
    </source>
</reference>
<dbReference type="Proteomes" id="UP000548326">
    <property type="component" value="Unassembled WGS sequence"/>
</dbReference>
<dbReference type="Gene3D" id="3.40.630.30">
    <property type="match status" value="1"/>
</dbReference>
<feature type="domain" description="N-acetyltransferase" evidence="1">
    <location>
        <begin position="12"/>
        <end position="175"/>
    </location>
</feature>
<dbReference type="EMBL" id="JACHCA010000019">
    <property type="protein sequence ID" value="MBB6131020.1"/>
    <property type="molecule type" value="Genomic_DNA"/>
</dbReference>
<keyword evidence="2" id="KW-0808">Transferase</keyword>
<gene>
    <name evidence="2" type="ORF">HDF22_005171</name>
</gene>
<comment type="caution">
    <text evidence="2">The sequence shown here is derived from an EMBL/GenBank/DDBJ whole genome shotgun (WGS) entry which is preliminary data.</text>
</comment>
<dbReference type="InterPro" id="IPR000182">
    <property type="entry name" value="GNAT_dom"/>
</dbReference>
<accession>A0A841JJ92</accession>
<dbReference type="AlphaFoldDB" id="A0A841JJ92"/>
<dbReference type="PROSITE" id="PS51186">
    <property type="entry name" value="GNAT"/>
    <property type="match status" value="1"/>
</dbReference>
<name>A0A841JJ92_9SPHI</name>
<dbReference type="SUPFAM" id="SSF55729">
    <property type="entry name" value="Acyl-CoA N-acyltransferases (Nat)"/>
    <property type="match status" value="1"/>
</dbReference>